<dbReference type="PROSITE" id="PS50921">
    <property type="entry name" value="ANTAR"/>
    <property type="match status" value="1"/>
</dbReference>
<organism evidence="2 3">
    <name type="scientific">Sinomonas cyclohexanicum</name>
    <name type="common">Corynebacterium cyclohexanicum</name>
    <dbReference type="NCBI Taxonomy" id="322009"/>
    <lineage>
        <taxon>Bacteria</taxon>
        <taxon>Bacillati</taxon>
        <taxon>Actinomycetota</taxon>
        <taxon>Actinomycetes</taxon>
        <taxon>Micrococcales</taxon>
        <taxon>Micrococcaceae</taxon>
        <taxon>Sinomonas</taxon>
    </lineage>
</organism>
<dbReference type="Pfam" id="PF03861">
    <property type="entry name" value="ANTAR"/>
    <property type="match status" value="1"/>
</dbReference>
<dbReference type="Proteomes" id="UP001319861">
    <property type="component" value="Chromosome"/>
</dbReference>
<keyword evidence="3" id="KW-1185">Reference proteome</keyword>
<feature type="domain" description="ANTAR" evidence="1">
    <location>
        <begin position="166"/>
        <end position="227"/>
    </location>
</feature>
<dbReference type="SMART" id="SM01012">
    <property type="entry name" value="ANTAR"/>
    <property type="match status" value="1"/>
</dbReference>
<dbReference type="EMBL" id="AP024525">
    <property type="protein sequence ID" value="BCT77424.1"/>
    <property type="molecule type" value="Genomic_DNA"/>
</dbReference>
<accession>A0ABM7PZD3</accession>
<evidence type="ECO:0000313" key="2">
    <source>
        <dbReference type="EMBL" id="BCT77424.1"/>
    </source>
</evidence>
<dbReference type="SUPFAM" id="SSF52172">
    <property type="entry name" value="CheY-like"/>
    <property type="match status" value="1"/>
</dbReference>
<dbReference type="InterPro" id="IPR005561">
    <property type="entry name" value="ANTAR"/>
</dbReference>
<proteinExistence type="predicted"/>
<dbReference type="Gene3D" id="1.10.10.10">
    <property type="entry name" value="Winged helix-like DNA-binding domain superfamily/Winged helix DNA-binding domain"/>
    <property type="match status" value="1"/>
</dbReference>
<evidence type="ECO:0000313" key="3">
    <source>
        <dbReference type="Proteomes" id="UP001319861"/>
    </source>
</evidence>
<protein>
    <submittedName>
        <fullName evidence="2">RNA-binding protein</fullName>
    </submittedName>
</protein>
<name>A0ABM7PZD3_SINCY</name>
<gene>
    <name evidence="2" type="ORF">SCMU_32660</name>
</gene>
<evidence type="ECO:0000259" key="1">
    <source>
        <dbReference type="PROSITE" id="PS50921"/>
    </source>
</evidence>
<sequence>MAARPPHDPATPDPIHLLLAHTDLSSLLGALTVRTQMLLSRLAPAECGIVLRRRNHSAPTAAGSSDALAGLIEERLADDDADLATALDRGSSAAHVRLPAPWASTAAWGLDAGLLVAPVAAGPTARAALAMIGAIPPDLPGRRRILAGIGRLRNQASWALRLGVRFADHEERSQHRAHAMEHRTVIDVAVGVIMAQSRCSAEEAFGILRRASNNRNIKVHDVAAELVQRIHPELPQTAFVD</sequence>
<dbReference type="InterPro" id="IPR011006">
    <property type="entry name" value="CheY-like_superfamily"/>
</dbReference>
<reference evidence="2 3" key="1">
    <citation type="journal article" date="2021" name="J. Biosci. Bioeng.">
        <title>Identification and characterization of a chc gene cluster responsible for the aromatization pathway of cyclohexanecarboxylate degradation in Sinomonas cyclohexanicum ATCC 51369.</title>
        <authorList>
            <person name="Yamamoto T."/>
            <person name="Hasegawa Y."/>
            <person name="Lau P.C.K."/>
            <person name="Iwaki H."/>
        </authorList>
    </citation>
    <scope>NUCLEOTIDE SEQUENCE [LARGE SCALE GENOMIC DNA]</scope>
    <source>
        <strain evidence="2 3">ATCC 51369</strain>
    </source>
</reference>
<dbReference type="InterPro" id="IPR036388">
    <property type="entry name" value="WH-like_DNA-bd_sf"/>
</dbReference>
<dbReference type="RefSeq" id="WP_229230130.1">
    <property type="nucleotide sequence ID" value="NZ_AP024525.1"/>
</dbReference>